<name>A0ACC0LDV4_RHOML</name>
<accession>A0ACC0LDV4</accession>
<proteinExistence type="predicted"/>
<reference evidence="1" key="1">
    <citation type="submission" date="2022-02" db="EMBL/GenBank/DDBJ databases">
        <title>Plant Genome Project.</title>
        <authorList>
            <person name="Zhang R.-G."/>
        </authorList>
    </citation>
    <scope>NUCLEOTIDE SEQUENCE</scope>
    <source>
        <strain evidence="1">AT1</strain>
    </source>
</reference>
<sequence>MFLLKSFTVSSAVSSCKCTWCTIWTELPYLLKLIFSNADRCHRLLCTTTTTTSIANTSATTRIHHQRRLLLLLSSCSVPKHLYQTHGFMVRSGLDHNILVLSRFIDACSSLGLSEYGYLAFTHSNYYYSNNKKTTIQSNSNPPPEDIIHLYNTMIKALSRQPHSAKEAILLYNNIQLVPSLRPDSYSFPFALKAVVRLSSIQLGRQIHCHAVGTGLDCDVHVLTALIQMYSSCGGGCVVDARKLFDGMHVRDVAPWNAIIAGYAKAGDVDVARYLFDRMPQKNVISWTCIIAGYARVDRPSDAISIFYRMQIEGVEPDEVAMLAVLSACSSLGTLELGEWIHNYVNTHRLRKTIPLNNALIDMYAKSGNIGKAMKVFEKVKPKSVVTWTTIISGLALHGLGREALEMFARMERDQIKPNDVTFIAVLSACSHVGLVETGRWFFNSMDSRYGIKPKIEHYGCMIDLLGRSGCLREAHELVMEMPYEANSAIWGSLLAASRMKGDVELAERSLQHLIMVEPHNSGNYTLLSNTYAAVGRWNESGMVRKVMRDSGVIKVPGGSSIEVNYRVHEFSAGGRSHPESGRIYKVLSQITIQLKMAGKIHREQWGMLEYENGGSTL</sequence>
<keyword evidence="2" id="KW-1185">Reference proteome</keyword>
<evidence type="ECO:0000313" key="2">
    <source>
        <dbReference type="Proteomes" id="UP001062846"/>
    </source>
</evidence>
<protein>
    <submittedName>
        <fullName evidence="1">Uncharacterized protein</fullName>
    </submittedName>
</protein>
<comment type="caution">
    <text evidence="1">The sequence shown here is derived from an EMBL/GenBank/DDBJ whole genome shotgun (WGS) entry which is preliminary data.</text>
</comment>
<gene>
    <name evidence="1" type="ORF">RHMOL_Rhmol13G0308000</name>
</gene>
<organism evidence="1 2">
    <name type="scientific">Rhododendron molle</name>
    <name type="common">Chinese azalea</name>
    <name type="synonym">Azalea mollis</name>
    <dbReference type="NCBI Taxonomy" id="49168"/>
    <lineage>
        <taxon>Eukaryota</taxon>
        <taxon>Viridiplantae</taxon>
        <taxon>Streptophyta</taxon>
        <taxon>Embryophyta</taxon>
        <taxon>Tracheophyta</taxon>
        <taxon>Spermatophyta</taxon>
        <taxon>Magnoliopsida</taxon>
        <taxon>eudicotyledons</taxon>
        <taxon>Gunneridae</taxon>
        <taxon>Pentapetalae</taxon>
        <taxon>asterids</taxon>
        <taxon>Ericales</taxon>
        <taxon>Ericaceae</taxon>
        <taxon>Ericoideae</taxon>
        <taxon>Rhodoreae</taxon>
        <taxon>Rhododendron</taxon>
    </lineage>
</organism>
<evidence type="ECO:0000313" key="1">
    <source>
        <dbReference type="EMBL" id="KAI8526446.1"/>
    </source>
</evidence>
<dbReference type="Proteomes" id="UP001062846">
    <property type="component" value="Chromosome 13"/>
</dbReference>
<dbReference type="EMBL" id="CM046400">
    <property type="protein sequence ID" value="KAI8526446.1"/>
    <property type="molecule type" value="Genomic_DNA"/>
</dbReference>